<comment type="caution">
    <text evidence="4">The sequence shown here is derived from an EMBL/GenBank/DDBJ whole genome shotgun (WGS) entry which is preliminary data.</text>
</comment>
<feature type="domain" description="NodB homology" evidence="3">
    <location>
        <begin position="309"/>
        <end position="537"/>
    </location>
</feature>
<dbReference type="GO" id="GO:0016020">
    <property type="term" value="C:membrane"/>
    <property type="evidence" value="ECO:0007669"/>
    <property type="project" value="TreeGrafter"/>
</dbReference>
<dbReference type="PANTHER" id="PTHR10587">
    <property type="entry name" value="GLYCOSYL TRANSFERASE-RELATED"/>
    <property type="match status" value="1"/>
</dbReference>
<keyword evidence="2" id="KW-0378">Hydrolase</keyword>
<protein>
    <recommendedName>
        <fullName evidence="3">NodB homology domain-containing protein</fullName>
    </recommendedName>
</protein>
<dbReference type="SUPFAM" id="SSF88713">
    <property type="entry name" value="Glycoside hydrolase/deacetylase"/>
    <property type="match status" value="2"/>
</dbReference>
<dbReference type="Gene3D" id="3.20.20.370">
    <property type="entry name" value="Glycoside hydrolase/deacetylase"/>
    <property type="match status" value="2"/>
</dbReference>
<dbReference type="GO" id="GO:0016810">
    <property type="term" value="F:hydrolase activity, acting on carbon-nitrogen (but not peptide) bonds"/>
    <property type="evidence" value="ECO:0007669"/>
    <property type="project" value="InterPro"/>
</dbReference>
<dbReference type="HOGENOM" id="CLU_018760_0_0_2"/>
<dbReference type="STRING" id="886738.Nlim_0428"/>
<evidence type="ECO:0000259" key="3">
    <source>
        <dbReference type="PROSITE" id="PS51677"/>
    </source>
</evidence>
<dbReference type="GO" id="GO:0046872">
    <property type="term" value="F:metal ion binding"/>
    <property type="evidence" value="ECO:0007669"/>
    <property type="project" value="UniProtKB-KW"/>
</dbReference>
<organism evidence="4">
    <name type="scientific">Candidatus Nitrosarchaeum limnium SFB1</name>
    <dbReference type="NCBI Taxonomy" id="886738"/>
    <lineage>
        <taxon>Archaea</taxon>
        <taxon>Nitrososphaerota</taxon>
        <taxon>Nitrososphaeria</taxon>
        <taxon>Nitrosopumilales</taxon>
        <taxon>Nitrosopumilaceae</taxon>
        <taxon>Nitrosarchaeum</taxon>
    </lineage>
</organism>
<dbReference type="InterPro" id="IPR002509">
    <property type="entry name" value="NODB_dom"/>
</dbReference>
<evidence type="ECO:0000256" key="2">
    <source>
        <dbReference type="ARBA" id="ARBA00022801"/>
    </source>
</evidence>
<dbReference type="InterPro" id="IPR050248">
    <property type="entry name" value="Polysacc_deacetylase_ArnD"/>
</dbReference>
<gene>
    <name evidence="4" type="ORF">Nlim_0428</name>
</gene>
<keyword evidence="1" id="KW-0479">Metal-binding</keyword>
<dbReference type="EMBL" id="AEGP01000025">
    <property type="protein sequence ID" value="EGG42715.1"/>
    <property type="molecule type" value="Genomic_DNA"/>
</dbReference>
<dbReference type="InterPro" id="IPR011330">
    <property type="entry name" value="Glyco_hydro/deAcase_b/a-brl"/>
</dbReference>
<reference evidence="4" key="1">
    <citation type="journal article" date="2011" name="PLoS ONE">
        <title>Genome of a low-salinity ammonia-oxidizing archaeon determined by single-cell and metagenomic analysis.</title>
        <authorList>
            <person name="Blainey P.C."/>
            <person name="Mosier A.C."/>
            <person name="Potanina A."/>
            <person name="Francis C.A."/>
            <person name="Quake S.R."/>
        </authorList>
    </citation>
    <scope>NUCLEOTIDE SEQUENCE [LARGE SCALE GENOMIC DNA]</scope>
    <source>
        <strain evidence="4">SFB1</strain>
    </source>
</reference>
<name>F3KIV8_9ARCH</name>
<dbReference type="AlphaFoldDB" id="F3KIV8"/>
<accession>F3KIV8</accession>
<evidence type="ECO:0000313" key="4">
    <source>
        <dbReference type="EMBL" id="EGG42715.1"/>
    </source>
</evidence>
<sequence>MQFSINLVFYSVISILFFSILIQNSFAEDTGNIDLLIKYENGNKAGIDSTVLKIFKDLEKTPIREIHVENNPVNITNLQLGHKYKIEVYYNDHFQSVGYYDLKEKTNNYEITMKLPGGIKLGVFYSDGHTPISEASIFIKTLNGKTVGFDETDFNGDSVRFWIPQTIGNEYYNIDIIIDPSLKFTYVPLKIQSSDSKDIKIVTPWPKIISSAIKVEVYKDQKTKITEEDGNFLLQVNDKKKTKVIETIISDKGDTTISNISVGTYAFHIISKENGKIIASKKVTLSGNHEPIKIFTNDPQLNTDSLYCNCVAFRFDDVQDYFLSNAQIHMMKLFGEHDAGLTVGVIGGVTGKDPKIVDAIKEQVQTNPRFEIASHSWNNRVITTLSPEDQDKYIKDTDNKIKELFQIKPKVFIPPENIFDNQTITLLKKYGYDHISPSVSTEIPPKFIKTDFYHFDTAPSTARLNPSTGYWEHISQEKILEKIDDSLFDYGYAVVMMHPFEFSNYIQGAYVNEVNQTKFDELKNVILTLKSKGYLLTPIGKIDKYDSIVFQKNFVNETINKTDKKIDCNCVAFKIDNIQDFWLNDVQADLIKTFTDSNTPITISILGKFFGSDPKTVDFLKNKLDDKNSEISVAVRGWELVDHSIYGTEEQSSSIQQTNNQIFKTLGINAKIFSAPFGKFNNYTSEALKLNKIQYIIATTTTDTPNAKINPKHIPETSYLPNLLDNDPFVKGTILQKMMSKIQTQQKQYGYALISMQPSDFAIKDTEFKNQTNEEKIKLLEDLISQLRENNIKIVSLSDLHQEILFEKYPIWIKQIYFWNEQGFITDLELKNAIDNLISRTIIIQY</sequence>
<dbReference type="PANTHER" id="PTHR10587:SF133">
    <property type="entry name" value="CHITIN DEACETYLASE 1-RELATED"/>
    <property type="match status" value="1"/>
</dbReference>
<evidence type="ECO:0000256" key="1">
    <source>
        <dbReference type="ARBA" id="ARBA00022723"/>
    </source>
</evidence>
<dbReference type="Pfam" id="PF01522">
    <property type="entry name" value="Polysacc_deac_1"/>
    <property type="match status" value="2"/>
</dbReference>
<dbReference type="PROSITE" id="PS51677">
    <property type="entry name" value="NODB"/>
    <property type="match status" value="1"/>
</dbReference>
<proteinExistence type="predicted"/>
<dbReference type="Proteomes" id="UP000004348">
    <property type="component" value="Chromosome"/>
</dbReference>
<dbReference type="GO" id="GO:0005975">
    <property type="term" value="P:carbohydrate metabolic process"/>
    <property type="evidence" value="ECO:0007669"/>
    <property type="project" value="InterPro"/>
</dbReference>